<proteinExistence type="predicted"/>
<name>A0A6J7R869_9ZZZZ</name>
<accession>A0A6J7R869</accession>
<reference evidence="2" key="1">
    <citation type="submission" date="2020-05" db="EMBL/GenBank/DDBJ databases">
        <authorList>
            <person name="Chiriac C."/>
            <person name="Salcher M."/>
            <person name="Ghai R."/>
            <person name="Kavagutti S V."/>
        </authorList>
    </citation>
    <scope>NUCLEOTIDE SEQUENCE</scope>
</reference>
<organism evidence="2">
    <name type="scientific">freshwater metagenome</name>
    <dbReference type="NCBI Taxonomy" id="449393"/>
    <lineage>
        <taxon>unclassified sequences</taxon>
        <taxon>metagenomes</taxon>
        <taxon>ecological metagenomes</taxon>
    </lineage>
</organism>
<dbReference type="InterPro" id="IPR025997">
    <property type="entry name" value="SBP_2_dom"/>
</dbReference>
<evidence type="ECO:0000259" key="1">
    <source>
        <dbReference type="Pfam" id="PF13407"/>
    </source>
</evidence>
<protein>
    <submittedName>
        <fullName evidence="2">Unannotated protein</fullName>
    </submittedName>
</protein>
<evidence type="ECO:0000313" key="2">
    <source>
        <dbReference type="EMBL" id="CAB5024926.1"/>
    </source>
</evidence>
<feature type="domain" description="Periplasmic binding protein" evidence="1">
    <location>
        <begin position="84"/>
        <end position="324"/>
    </location>
</feature>
<dbReference type="Gene3D" id="3.40.50.2300">
    <property type="match status" value="2"/>
</dbReference>
<sequence>MRKSILAVAMTASASVVLATALAPAANAQEPAANNTAAANAIVKQYSSTPTSINITTKLKTNPQTLPTKFIVGLTNGGDENKVLDEGIAAAGKVLGWTFKEILAGATPEDQRAGFSAALALKPDGIHISGIEPSTIGDLLDKAKAANIPVVCSACMSAPTSALVDTHIAGKRQLDVWGRMIAAYVVSTTENPNVEGITVPLYPILVRFDEAFKNNLKILTKGTGVYEASPASVPAIFAGKMPAEAVSIVQRNPKANWLVSDLGGWVTGVSAALTTAGLNNQVQIGGLTAGKGNIQGLKDKTESAWTGYSLPIVGWTVVDSFARYFQKMPFNTKDLPTQLLTQANAKSLVLTPAGDYLGVKDYVAQFKKVWGAK</sequence>
<dbReference type="InterPro" id="IPR028082">
    <property type="entry name" value="Peripla_BP_I"/>
</dbReference>
<dbReference type="Pfam" id="PF13407">
    <property type="entry name" value="Peripla_BP_4"/>
    <property type="match status" value="1"/>
</dbReference>
<dbReference type="EMBL" id="CAFBPD010000316">
    <property type="protein sequence ID" value="CAB5024926.1"/>
    <property type="molecule type" value="Genomic_DNA"/>
</dbReference>
<gene>
    <name evidence="2" type="ORF">UFOPK4061_01615</name>
</gene>
<dbReference type="AlphaFoldDB" id="A0A6J7R869"/>
<dbReference type="SUPFAM" id="SSF53822">
    <property type="entry name" value="Periplasmic binding protein-like I"/>
    <property type="match status" value="1"/>
</dbReference>